<organism evidence="1 2">
    <name type="scientific">Rubrivirga marina</name>
    <dbReference type="NCBI Taxonomy" id="1196024"/>
    <lineage>
        <taxon>Bacteria</taxon>
        <taxon>Pseudomonadati</taxon>
        <taxon>Rhodothermota</taxon>
        <taxon>Rhodothermia</taxon>
        <taxon>Rhodothermales</taxon>
        <taxon>Rubricoccaceae</taxon>
        <taxon>Rubrivirga</taxon>
    </lineage>
</organism>
<dbReference type="RefSeq" id="WP_095509915.1">
    <property type="nucleotide sequence ID" value="NZ_MQWD01000001.1"/>
</dbReference>
<dbReference type="OrthoDB" id="1495125at2"/>
<reference evidence="1 2" key="1">
    <citation type="submission" date="2016-11" db="EMBL/GenBank/DDBJ databases">
        <title>Study of marine rhodopsin-containing bacteria.</title>
        <authorList>
            <person name="Yoshizawa S."/>
            <person name="Kumagai Y."/>
            <person name="Kogure K."/>
        </authorList>
    </citation>
    <scope>NUCLEOTIDE SEQUENCE [LARGE SCALE GENOMIC DNA]</scope>
    <source>
        <strain evidence="1 2">SAORIC-28</strain>
    </source>
</reference>
<sequence length="103" mass="10982">MSTPDYRLVGKQVRVHLYTREGRVLGAIEGRVADVSPGVTVGQDAEGRDIKKDLVYVVDIVPGRGPDGEEVPYKNSAGAEGEGWFAVQDVTVIDGDGPPVFAN</sequence>
<gene>
    <name evidence="1" type="ORF">BSZ37_07315</name>
</gene>
<evidence type="ECO:0000313" key="2">
    <source>
        <dbReference type="Proteomes" id="UP000216339"/>
    </source>
</evidence>
<evidence type="ECO:0000313" key="1">
    <source>
        <dbReference type="EMBL" id="PAP76267.1"/>
    </source>
</evidence>
<dbReference type="EMBL" id="MQWD01000001">
    <property type="protein sequence ID" value="PAP76267.1"/>
    <property type="molecule type" value="Genomic_DNA"/>
</dbReference>
<proteinExistence type="predicted"/>
<accession>A0A271IYW0</accession>
<keyword evidence="2" id="KW-1185">Reference proteome</keyword>
<name>A0A271IYW0_9BACT</name>
<dbReference type="AlphaFoldDB" id="A0A271IYW0"/>
<comment type="caution">
    <text evidence="1">The sequence shown here is derived from an EMBL/GenBank/DDBJ whole genome shotgun (WGS) entry which is preliminary data.</text>
</comment>
<dbReference type="Proteomes" id="UP000216339">
    <property type="component" value="Unassembled WGS sequence"/>
</dbReference>
<protein>
    <submittedName>
        <fullName evidence="1">Uncharacterized protein</fullName>
    </submittedName>
</protein>